<dbReference type="Proteomes" id="UP000663828">
    <property type="component" value="Unassembled WGS sequence"/>
</dbReference>
<evidence type="ECO:0000313" key="7">
    <source>
        <dbReference type="Proteomes" id="UP000663852"/>
    </source>
</evidence>
<protein>
    <submittedName>
        <fullName evidence="4">Uncharacterized protein</fullName>
    </submittedName>
</protein>
<proteinExistence type="predicted"/>
<dbReference type="EMBL" id="CAJNOR010001112">
    <property type="protein sequence ID" value="CAF1077778.1"/>
    <property type="molecule type" value="Genomic_DNA"/>
</dbReference>
<sequence length="430" mass="48806">MDEICPFISLSKTSLLRSRPTSSADLTSSSKTKSERGLLQRSLLYCLGKGYFCLIRHLLQSGIADARERDSEGRTGLIYCCFIDDDCWAKTTAMTLLEKGAQIADQDYRGLNALHYAIITQRLVLIHFYLDSIDFDFNHSVDVHGNTCLHYACATGDASIVRAVLNAMKRYSIDLMLQNHAGLTAFDITCQFNFERCQNLLRNEMALQQHTNSLKRLTKPRVLQRCSSMSGRIQSLTSPADLGESVLSLPHFVPRSISQRQRCTSTATTPPKTELRRCQSAKLIDLTESRTKLFKRNLHLDQILVKQAKNRADFTPSIFASSSEIFNSTSTLNSPTDAFHSASTTCWRENVPKLFDQVQILRSRSYRKTIRPPLSTELSHEFLERLADERESERNRSRALSAHPSDSVQKLVRKQKASMNSVRAFHRMKK</sequence>
<reference evidence="4" key="1">
    <citation type="submission" date="2021-02" db="EMBL/GenBank/DDBJ databases">
        <authorList>
            <person name="Nowell W R."/>
        </authorList>
    </citation>
    <scope>NUCLEOTIDE SEQUENCE</scope>
</reference>
<comment type="caution">
    <text evidence="4">The sequence shown here is derived from an EMBL/GenBank/DDBJ whole genome shotgun (WGS) entry which is preliminary data.</text>
</comment>
<keyword evidence="6" id="KW-1185">Reference proteome</keyword>
<organism evidence="4 7">
    <name type="scientific">Adineta ricciae</name>
    <name type="common">Rotifer</name>
    <dbReference type="NCBI Taxonomy" id="249248"/>
    <lineage>
        <taxon>Eukaryota</taxon>
        <taxon>Metazoa</taxon>
        <taxon>Spiralia</taxon>
        <taxon>Gnathifera</taxon>
        <taxon>Rotifera</taxon>
        <taxon>Eurotatoria</taxon>
        <taxon>Bdelloidea</taxon>
        <taxon>Adinetida</taxon>
        <taxon>Adinetidae</taxon>
        <taxon>Adineta</taxon>
    </lineage>
</organism>
<gene>
    <name evidence="4" type="ORF">EDS130_LOCUS16045</name>
    <name evidence="5" type="ORF">XAT740_LOCUS17158</name>
</gene>
<dbReference type="EMBL" id="CAJNOJ010000069">
    <property type="protein sequence ID" value="CAF1024028.1"/>
    <property type="molecule type" value="Genomic_DNA"/>
</dbReference>
<dbReference type="PANTHER" id="PTHR24173:SF76">
    <property type="match status" value="1"/>
</dbReference>
<dbReference type="OrthoDB" id="5406014at2759"/>
<evidence type="ECO:0000313" key="5">
    <source>
        <dbReference type="EMBL" id="CAF1077778.1"/>
    </source>
</evidence>
<keyword evidence="1" id="KW-0677">Repeat</keyword>
<feature type="region of interest" description="Disordered" evidence="3">
    <location>
        <begin position="389"/>
        <end position="430"/>
    </location>
</feature>
<dbReference type="SMART" id="SM00248">
    <property type="entry name" value="ANK"/>
    <property type="match status" value="2"/>
</dbReference>
<dbReference type="Proteomes" id="UP000663852">
    <property type="component" value="Unassembled WGS sequence"/>
</dbReference>
<dbReference type="InterPro" id="IPR036770">
    <property type="entry name" value="Ankyrin_rpt-contain_sf"/>
</dbReference>
<dbReference type="SUPFAM" id="SSF48403">
    <property type="entry name" value="Ankyrin repeat"/>
    <property type="match status" value="1"/>
</dbReference>
<evidence type="ECO:0000313" key="4">
    <source>
        <dbReference type="EMBL" id="CAF1024028.1"/>
    </source>
</evidence>
<evidence type="ECO:0000313" key="6">
    <source>
        <dbReference type="Proteomes" id="UP000663828"/>
    </source>
</evidence>
<evidence type="ECO:0000256" key="3">
    <source>
        <dbReference type="SAM" id="MobiDB-lite"/>
    </source>
</evidence>
<name>A0A814IIV5_ADIRI</name>
<keyword evidence="2" id="KW-0040">ANK repeat</keyword>
<dbReference type="PANTHER" id="PTHR24173">
    <property type="entry name" value="ANKYRIN REPEAT CONTAINING"/>
    <property type="match status" value="1"/>
</dbReference>
<evidence type="ECO:0000256" key="1">
    <source>
        <dbReference type="ARBA" id="ARBA00022737"/>
    </source>
</evidence>
<dbReference type="Gene3D" id="1.25.40.20">
    <property type="entry name" value="Ankyrin repeat-containing domain"/>
    <property type="match status" value="1"/>
</dbReference>
<evidence type="ECO:0000256" key="2">
    <source>
        <dbReference type="ARBA" id="ARBA00023043"/>
    </source>
</evidence>
<accession>A0A814IIV5</accession>
<dbReference type="AlphaFoldDB" id="A0A814IIV5"/>
<dbReference type="Pfam" id="PF00023">
    <property type="entry name" value="Ank"/>
    <property type="match status" value="1"/>
</dbReference>
<dbReference type="InterPro" id="IPR002110">
    <property type="entry name" value="Ankyrin_rpt"/>
</dbReference>